<evidence type="ECO:0000259" key="3">
    <source>
        <dbReference type="PROSITE" id="PS51186"/>
    </source>
</evidence>
<dbReference type="Proteomes" id="UP001500067">
    <property type="component" value="Unassembled WGS sequence"/>
</dbReference>
<evidence type="ECO:0000256" key="2">
    <source>
        <dbReference type="ARBA" id="ARBA00023315"/>
    </source>
</evidence>
<keyword evidence="2" id="KW-0012">Acyltransferase</keyword>
<evidence type="ECO:0000256" key="1">
    <source>
        <dbReference type="ARBA" id="ARBA00022679"/>
    </source>
</evidence>
<proteinExistence type="predicted"/>
<dbReference type="InterPro" id="IPR016181">
    <property type="entry name" value="Acyl_CoA_acyltransferase"/>
</dbReference>
<dbReference type="Gene3D" id="3.40.630.30">
    <property type="match status" value="1"/>
</dbReference>
<sequence>MALREATLADIPQMQVVRNSVRENVLSDPALVPDADYVTYMTEYGKGWVYEADGHVVGFAIADLLHNNVWALFLHPAYERRGIGRRLHDAMLHWYFSQTAATIWLSTSPGTRAAAFYRTAGWQETGTYDKGEIRFEMRAEQWRERNAE</sequence>
<dbReference type="CDD" id="cd04301">
    <property type="entry name" value="NAT_SF"/>
    <property type="match status" value="1"/>
</dbReference>
<dbReference type="SUPFAM" id="SSF55729">
    <property type="entry name" value="Acyl-CoA N-acyltransferases (Nat)"/>
    <property type="match status" value="1"/>
</dbReference>
<dbReference type="EMBL" id="BAABFA010000023">
    <property type="protein sequence ID" value="GAA4469137.1"/>
    <property type="molecule type" value="Genomic_DNA"/>
</dbReference>
<dbReference type="RefSeq" id="WP_345084450.1">
    <property type="nucleotide sequence ID" value="NZ_BAABFA010000023.1"/>
</dbReference>
<reference evidence="5" key="1">
    <citation type="journal article" date="2019" name="Int. J. Syst. Evol. Microbiol.">
        <title>The Global Catalogue of Microorganisms (GCM) 10K type strain sequencing project: providing services to taxonomists for standard genome sequencing and annotation.</title>
        <authorList>
            <consortium name="The Broad Institute Genomics Platform"/>
            <consortium name="The Broad Institute Genome Sequencing Center for Infectious Disease"/>
            <person name="Wu L."/>
            <person name="Ma J."/>
        </authorList>
    </citation>
    <scope>NUCLEOTIDE SEQUENCE [LARGE SCALE GENOMIC DNA]</scope>
    <source>
        <strain evidence="5">JCM 32105</strain>
    </source>
</reference>
<evidence type="ECO:0000313" key="5">
    <source>
        <dbReference type="Proteomes" id="UP001500067"/>
    </source>
</evidence>
<dbReference type="PANTHER" id="PTHR43877:SF1">
    <property type="entry name" value="ACETYLTRANSFERASE"/>
    <property type="match status" value="1"/>
</dbReference>
<keyword evidence="5" id="KW-1185">Reference proteome</keyword>
<dbReference type="Pfam" id="PF00583">
    <property type="entry name" value="Acetyltransf_1"/>
    <property type="match status" value="1"/>
</dbReference>
<dbReference type="InterPro" id="IPR050832">
    <property type="entry name" value="Bact_Acetyltransf"/>
</dbReference>
<keyword evidence="1" id="KW-0808">Transferase</keyword>
<organism evidence="4 5">
    <name type="scientific">Nemorincola caseinilytica</name>
    <dbReference type="NCBI Taxonomy" id="2054315"/>
    <lineage>
        <taxon>Bacteria</taxon>
        <taxon>Pseudomonadati</taxon>
        <taxon>Bacteroidota</taxon>
        <taxon>Chitinophagia</taxon>
        <taxon>Chitinophagales</taxon>
        <taxon>Chitinophagaceae</taxon>
        <taxon>Nemorincola</taxon>
    </lineage>
</organism>
<dbReference type="PANTHER" id="PTHR43877">
    <property type="entry name" value="AMINOALKYLPHOSPHONATE N-ACETYLTRANSFERASE-RELATED-RELATED"/>
    <property type="match status" value="1"/>
</dbReference>
<gene>
    <name evidence="4" type="ORF">GCM10023093_28020</name>
</gene>
<accession>A0ABP8NP75</accession>
<comment type="caution">
    <text evidence="4">The sequence shown here is derived from an EMBL/GenBank/DDBJ whole genome shotgun (WGS) entry which is preliminary data.</text>
</comment>
<dbReference type="InterPro" id="IPR000182">
    <property type="entry name" value="GNAT_dom"/>
</dbReference>
<name>A0ABP8NP75_9BACT</name>
<feature type="domain" description="N-acetyltransferase" evidence="3">
    <location>
        <begin position="1"/>
        <end position="140"/>
    </location>
</feature>
<protein>
    <recommendedName>
        <fullName evidence="3">N-acetyltransferase domain-containing protein</fullName>
    </recommendedName>
</protein>
<dbReference type="PROSITE" id="PS51186">
    <property type="entry name" value="GNAT"/>
    <property type="match status" value="1"/>
</dbReference>
<evidence type="ECO:0000313" key="4">
    <source>
        <dbReference type="EMBL" id="GAA4469137.1"/>
    </source>
</evidence>